<keyword evidence="2" id="KW-0694">RNA-binding</keyword>
<dbReference type="InterPro" id="IPR013783">
    <property type="entry name" value="Ig-like_fold"/>
</dbReference>
<feature type="compositionally biased region" description="Basic and acidic residues" evidence="4">
    <location>
        <begin position="502"/>
        <end position="512"/>
    </location>
</feature>
<keyword evidence="3" id="KW-0863">Zinc-finger</keyword>
<feature type="region of interest" description="Disordered" evidence="4">
    <location>
        <begin position="492"/>
        <end position="512"/>
    </location>
</feature>
<dbReference type="InterPro" id="IPR001298">
    <property type="entry name" value="Filamin/ABP280_rpt"/>
</dbReference>
<feature type="domain" description="C3H1-type" evidence="6">
    <location>
        <begin position="258"/>
        <end position="281"/>
    </location>
</feature>
<dbReference type="PANTHER" id="PTHR32343:SF8">
    <property type="entry name" value="RNA RECOGNITION MOTIF (RRM)-CONTAINING PROTEIN"/>
    <property type="match status" value="1"/>
</dbReference>
<feature type="zinc finger region" description="C3H1-type" evidence="3">
    <location>
        <begin position="258"/>
        <end position="281"/>
    </location>
</feature>
<dbReference type="Pfam" id="PF00076">
    <property type="entry name" value="RRM_1"/>
    <property type="match status" value="1"/>
</dbReference>
<evidence type="ECO:0000313" key="7">
    <source>
        <dbReference type="EMBL" id="KAF0901165.1"/>
    </source>
</evidence>
<feature type="region of interest" description="Disordered" evidence="4">
    <location>
        <begin position="39"/>
        <end position="98"/>
    </location>
</feature>
<dbReference type="PROSITE" id="PS50102">
    <property type="entry name" value="RRM"/>
    <property type="match status" value="1"/>
</dbReference>
<sequence>MAAPKSIWVRQAEEAKLKSEAETAAAAKAAFDATFKALSASAADDTDQDEDPHRPSSPAEASRDADSDDDDDRPHAPPGPVDPSKSSAAGPGIAGGSAGAPATFTVVAKDRDSRRVLTGGGRVRVRVSPASGVGGDDLDGAVKDNGDGSYAVTYVVPKRGNYMVHVDLDGSPVMGSPFPVFFSASNAAANVTTTFPTTLPAVSSAYPNMVNQTMPNMPNYAGALSGAFPSLLGLIPGASTGASGGVVLPGVGASLGEICREHINGKCTKATDCSKLNHPPQQLLMSVLAATTSVGALSQAPMAPSAAAMAAAQAIMAAQALQAHAAQMQADSKAAGGEASGSTDKADKGDALKKMVQISNLSPLLTVDHIKQLFGYCGKVVDCTITDSKHIAYVEYSKQEEATAALALNNMDVGGRPLNVEMAKSLPPKTSLANSNLPMMMQQAVQLQQMQFQQALIMQQTIAAQQAAARAATMKSATEAAAARAAEISRKLKAEGLGGETVEEKDSKGKSR</sequence>
<gene>
    <name evidence="7" type="ORF">E2562_038179</name>
</gene>
<dbReference type="SUPFAM" id="SSF81296">
    <property type="entry name" value="E set domains"/>
    <property type="match status" value="1"/>
</dbReference>
<dbReference type="InterPro" id="IPR000504">
    <property type="entry name" value="RRM_dom"/>
</dbReference>
<dbReference type="InterPro" id="IPR014756">
    <property type="entry name" value="Ig_E-set"/>
</dbReference>
<dbReference type="PROSITE" id="PS50194">
    <property type="entry name" value="FILAMIN_REPEAT"/>
    <property type="match status" value="1"/>
</dbReference>
<dbReference type="OrthoDB" id="79941at2759"/>
<proteinExistence type="predicted"/>
<evidence type="ECO:0000259" key="5">
    <source>
        <dbReference type="PROSITE" id="PS50102"/>
    </source>
</evidence>
<dbReference type="CDD" id="cd00590">
    <property type="entry name" value="RRM_SF"/>
    <property type="match status" value="1"/>
</dbReference>
<keyword evidence="8" id="KW-1185">Reference proteome</keyword>
<dbReference type="SMART" id="SM00557">
    <property type="entry name" value="IG_FLMN"/>
    <property type="match status" value="1"/>
</dbReference>
<dbReference type="GO" id="GO:0008270">
    <property type="term" value="F:zinc ion binding"/>
    <property type="evidence" value="ECO:0007669"/>
    <property type="project" value="UniProtKB-KW"/>
</dbReference>
<evidence type="ECO:0000256" key="2">
    <source>
        <dbReference type="PROSITE-ProRule" id="PRU00176"/>
    </source>
</evidence>
<keyword evidence="3" id="KW-0862">Zinc</keyword>
<reference evidence="7 8" key="1">
    <citation type="submission" date="2019-11" db="EMBL/GenBank/DDBJ databases">
        <title>Whole genome sequence of Oryza granulata.</title>
        <authorList>
            <person name="Li W."/>
        </authorList>
    </citation>
    <scope>NUCLEOTIDE SEQUENCE [LARGE SCALE GENOMIC DNA]</scope>
    <source>
        <strain evidence="8">cv. Menghai</strain>
        <tissue evidence="7">Leaf</tissue>
    </source>
</reference>
<evidence type="ECO:0000256" key="1">
    <source>
        <dbReference type="PROSITE-ProRule" id="PRU00087"/>
    </source>
</evidence>
<dbReference type="EMBL" id="SPHZ02000009">
    <property type="protein sequence ID" value="KAF0901165.1"/>
    <property type="molecule type" value="Genomic_DNA"/>
</dbReference>
<evidence type="ECO:0000259" key="6">
    <source>
        <dbReference type="PROSITE" id="PS50103"/>
    </source>
</evidence>
<accession>A0A6G1CKH9</accession>
<feature type="domain" description="RRM" evidence="5">
    <location>
        <begin position="354"/>
        <end position="425"/>
    </location>
</feature>
<dbReference type="PROSITE" id="PS50103">
    <property type="entry name" value="ZF_C3H1"/>
    <property type="match status" value="1"/>
</dbReference>
<feature type="repeat" description="Filamin" evidence="1">
    <location>
        <begin position="78"/>
        <end position="182"/>
    </location>
</feature>
<dbReference type="Pfam" id="PF00630">
    <property type="entry name" value="Filamin"/>
    <property type="match status" value="1"/>
</dbReference>
<dbReference type="SMART" id="SM00360">
    <property type="entry name" value="RRM"/>
    <property type="match status" value="1"/>
</dbReference>
<evidence type="ECO:0000256" key="3">
    <source>
        <dbReference type="PROSITE-ProRule" id="PRU00723"/>
    </source>
</evidence>
<name>A0A6G1CKH9_9ORYZ</name>
<dbReference type="Proteomes" id="UP000479710">
    <property type="component" value="Unassembled WGS sequence"/>
</dbReference>
<evidence type="ECO:0000256" key="4">
    <source>
        <dbReference type="SAM" id="MobiDB-lite"/>
    </source>
</evidence>
<dbReference type="AlphaFoldDB" id="A0A6G1CKH9"/>
<keyword evidence="3" id="KW-0479">Metal-binding</keyword>
<dbReference type="InterPro" id="IPR035979">
    <property type="entry name" value="RBD_domain_sf"/>
</dbReference>
<evidence type="ECO:0000313" key="8">
    <source>
        <dbReference type="Proteomes" id="UP000479710"/>
    </source>
</evidence>
<dbReference type="Gene3D" id="2.60.40.10">
    <property type="entry name" value="Immunoglobulins"/>
    <property type="match status" value="1"/>
</dbReference>
<dbReference type="InterPro" id="IPR017868">
    <property type="entry name" value="Filamin/ABP280_repeat-like"/>
</dbReference>
<organism evidence="7 8">
    <name type="scientific">Oryza meyeriana var. granulata</name>
    <dbReference type="NCBI Taxonomy" id="110450"/>
    <lineage>
        <taxon>Eukaryota</taxon>
        <taxon>Viridiplantae</taxon>
        <taxon>Streptophyta</taxon>
        <taxon>Embryophyta</taxon>
        <taxon>Tracheophyta</taxon>
        <taxon>Spermatophyta</taxon>
        <taxon>Magnoliopsida</taxon>
        <taxon>Liliopsida</taxon>
        <taxon>Poales</taxon>
        <taxon>Poaceae</taxon>
        <taxon>BOP clade</taxon>
        <taxon>Oryzoideae</taxon>
        <taxon>Oryzeae</taxon>
        <taxon>Oryzinae</taxon>
        <taxon>Oryza</taxon>
        <taxon>Oryza meyeriana</taxon>
    </lineage>
</organism>
<dbReference type="SUPFAM" id="SSF54928">
    <property type="entry name" value="RNA-binding domain, RBD"/>
    <property type="match status" value="1"/>
</dbReference>
<dbReference type="GO" id="GO:0003723">
    <property type="term" value="F:RNA binding"/>
    <property type="evidence" value="ECO:0007669"/>
    <property type="project" value="UniProtKB-UniRule"/>
</dbReference>
<evidence type="ECO:0008006" key="9">
    <source>
        <dbReference type="Google" id="ProtNLM"/>
    </source>
</evidence>
<dbReference type="Gene3D" id="3.30.70.330">
    <property type="match status" value="1"/>
</dbReference>
<dbReference type="InterPro" id="IPR000571">
    <property type="entry name" value="Znf_CCCH"/>
</dbReference>
<comment type="caution">
    <text evidence="7">The sequence shown here is derived from an EMBL/GenBank/DDBJ whole genome shotgun (WGS) entry which is preliminary data.</text>
</comment>
<protein>
    <recommendedName>
        <fullName evidence="9">RRM domain-containing protein</fullName>
    </recommendedName>
</protein>
<dbReference type="PANTHER" id="PTHR32343">
    <property type="entry name" value="SERINE/ARGININE-RICH SPLICING FACTOR"/>
    <property type="match status" value="1"/>
</dbReference>
<dbReference type="InterPro" id="IPR012677">
    <property type="entry name" value="Nucleotide-bd_a/b_plait_sf"/>
</dbReference>